<proteinExistence type="predicted"/>
<name>A0A650CPD7_9CREN</name>
<organism evidence="1 2">
    <name type="scientific">Stygiolobus azoricus</name>
    <dbReference type="NCBI Taxonomy" id="41675"/>
    <lineage>
        <taxon>Archaea</taxon>
        <taxon>Thermoproteota</taxon>
        <taxon>Thermoprotei</taxon>
        <taxon>Sulfolobales</taxon>
        <taxon>Sulfolobaceae</taxon>
        <taxon>Stygiolobus</taxon>
    </lineage>
</organism>
<dbReference type="OrthoDB" id="385830at2157"/>
<dbReference type="EMBL" id="CP045483">
    <property type="protein sequence ID" value="QGR19701.1"/>
    <property type="molecule type" value="Genomic_DNA"/>
</dbReference>
<dbReference type="GeneID" id="42798729"/>
<dbReference type="Proteomes" id="UP000423396">
    <property type="component" value="Chromosome"/>
</dbReference>
<reference evidence="1 2" key="1">
    <citation type="submission" date="2019-10" db="EMBL/GenBank/DDBJ databases">
        <title>Genome Sequences from Six Type Strain Members of the Archaeal Family Sulfolobaceae: Acidianus ambivalens, Acidianus infernus, Metallosphaera prunae, Stygiolobus azoricus, Sulfolobus metallicus, and Sulfurisphaera ohwakuensis.</title>
        <authorList>
            <person name="Counts J.A."/>
            <person name="Kelly R.M."/>
        </authorList>
    </citation>
    <scope>NUCLEOTIDE SEQUENCE [LARGE SCALE GENOMIC DNA]</scope>
    <source>
        <strain evidence="1 2">FC6</strain>
    </source>
</reference>
<accession>A0A650CPD7</accession>
<dbReference type="KEGG" id="sazo:D1868_06620"/>
<evidence type="ECO:0000313" key="2">
    <source>
        <dbReference type="Proteomes" id="UP000423396"/>
    </source>
</evidence>
<keyword evidence="2" id="KW-1185">Reference proteome</keyword>
<evidence type="ECO:0000313" key="1">
    <source>
        <dbReference type="EMBL" id="QGR19701.1"/>
    </source>
</evidence>
<gene>
    <name evidence="1" type="ORF">D1868_06620</name>
</gene>
<dbReference type="RefSeq" id="WP_156006735.1">
    <property type="nucleotide sequence ID" value="NZ_CP045483.1"/>
</dbReference>
<protein>
    <submittedName>
        <fullName evidence="1">Uncharacterized protein</fullName>
    </submittedName>
</protein>
<sequence length="145" mass="16902">MEASEKRAILRFSTRRVGKQRRPVEVVHFYSSYGVKDFHAYCERGVISSFLERVNADVRRGRKGGTIYLEGDRADDLFRRLIILAACRQCTRSQAKIPEIAEKVASLGEVATLFWYSRVLEEYEKRGFWGVCRVARAFRVLYRID</sequence>
<dbReference type="AlphaFoldDB" id="A0A650CPD7"/>